<evidence type="ECO:0000256" key="4">
    <source>
        <dbReference type="ARBA" id="ARBA00022825"/>
    </source>
</evidence>
<feature type="signal peptide" evidence="5">
    <location>
        <begin position="1"/>
        <end position="28"/>
    </location>
</feature>
<dbReference type="Gene3D" id="2.40.10.10">
    <property type="entry name" value="Trypsin-like serine proteases"/>
    <property type="match status" value="2"/>
</dbReference>
<dbReference type="AlphaFoldDB" id="A0A1B1N3S1"/>
<dbReference type="Pfam" id="PF13180">
    <property type="entry name" value="PDZ_2"/>
    <property type="match status" value="1"/>
</dbReference>
<name>A0A1B1N3S1_9BACL</name>
<proteinExistence type="inferred from homology"/>
<dbReference type="PRINTS" id="PR00834">
    <property type="entry name" value="PROTEASES2C"/>
</dbReference>
<dbReference type="InterPro" id="IPR036034">
    <property type="entry name" value="PDZ_sf"/>
</dbReference>
<evidence type="ECO:0000313" key="8">
    <source>
        <dbReference type="Proteomes" id="UP000092573"/>
    </source>
</evidence>
<dbReference type="PANTHER" id="PTHR43343:SF3">
    <property type="entry name" value="PROTEASE DO-LIKE 8, CHLOROPLASTIC"/>
    <property type="match status" value="1"/>
</dbReference>
<accession>A0A1B1N3S1</accession>
<dbReference type="EMBL" id="CP014167">
    <property type="protein sequence ID" value="ANS76056.1"/>
    <property type="molecule type" value="Genomic_DNA"/>
</dbReference>
<dbReference type="KEGG" id="pyg:AWM70_16925"/>
<comment type="similarity">
    <text evidence="1">Belongs to the peptidase S1C family.</text>
</comment>
<dbReference type="OrthoDB" id="9758917at2"/>
<dbReference type="Proteomes" id="UP000092573">
    <property type="component" value="Chromosome"/>
</dbReference>
<keyword evidence="3" id="KW-0378">Hydrolase</keyword>
<evidence type="ECO:0000256" key="5">
    <source>
        <dbReference type="SAM" id="SignalP"/>
    </source>
</evidence>
<dbReference type="InterPro" id="IPR001940">
    <property type="entry name" value="Peptidase_S1C"/>
</dbReference>
<dbReference type="InterPro" id="IPR043504">
    <property type="entry name" value="Peptidase_S1_PA_chymotrypsin"/>
</dbReference>
<dbReference type="GO" id="GO:0004252">
    <property type="term" value="F:serine-type endopeptidase activity"/>
    <property type="evidence" value="ECO:0007669"/>
    <property type="project" value="InterPro"/>
</dbReference>
<evidence type="ECO:0000256" key="3">
    <source>
        <dbReference type="ARBA" id="ARBA00022801"/>
    </source>
</evidence>
<dbReference type="Pfam" id="PF13365">
    <property type="entry name" value="Trypsin_2"/>
    <property type="match status" value="1"/>
</dbReference>
<keyword evidence="2" id="KW-0645">Protease</keyword>
<dbReference type="InterPro" id="IPR009003">
    <property type="entry name" value="Peptidase_S1_PA"/>
</dbReference>
<sequence length="364" mass="37374">MKITNKISTAALLLVSFMLAGGNLAVMAKSATGGIQSTAAAVNTVPAIVQKLTPSVVGIIGEAADSGQDQGSGVSSSGSTGAPAGSYNLAHGTGVIIKADGWIITNAHVVDGILDPTVVTSSGKSYSIDQSYIDEASDIALVHIKATGLKPATLAPAGRVIQVGEKVVALGTPVSFSLRGSATEGIVSGLNRAVNASYKLIQTDAAINPGNSGGPLLNMKGEVIGINSMKYEAVGVENLGFSIPYDTVRYVIQQLFANGEVHRPGLGVELQEGWSAEIGLPSDDPLTVTSVDSPSAVKAGIKVGDKIYRLNNISVTSIVDVNEQLKKYKPGQTVTLWMQSGGDIVKRSLVLTLDDSGSDAEGDE</sequence>
<dbReference type="InterPro" id="IPR051201">
    <property type="entry name" value="Chloro_Bact_Ser_Proteases"/>
</dbReference>
<dbReference type="SUPFAM" id="SSF50494">
    <property type="entry name" value="Trypsin-like serine proteases"/>
    <property type="match status" value="1"/>
</dbReference>
<gene>
    <name evidence="7" type="ORF">AWM70_16925</name>
</gene>
<keyword evidence="8" id="KW-1185">Reference proteome</keyword>
<dbReference type="Gene3D" id="2.30.42.10">
    <property type="match status" value="1"/>
</dbReference>
<reference evidence="7 8" key="1">
    <citation type="submission" date="2016-01" db="EMBL/GenBank/DDBJ databases">
        <title>Complete Genome Sequence of Paenibacillus yonginensis DCY84, a novel Plant Growth-Promoting Bacteria with Elicitation of Induced Systemic Resistance.</title>
        <authorList>
            <person name="Kim Y.J."/>
            <person name="Yang D.C."/>
            <person name="Sukweenadhi J."/>
        </authorList>
    </citation>
    <scope>NUCLEOTIDE SEQUENCE [LARGE SCALE GENOMIC DNA]</scope>
    <source>
        <strain evidence="7 8">DCY84</strain>
    </source>
</reference>
<feature type="domain" description="PDZ" evidence="6">
    <location>
        <begin position="264"/>
        <end position="342"/>
    </location>
</feature>
<keyword evidence="5" id="KW-0732">Signal</keyword>
<evidence type="ECO:0000256" key="1">
    <source>
        <dbReference type="ARBA" id="ARBA00010541"/>
    </source>
</evidence>
<keyword evidence="4" id="KW-0720">Serine protease</keyword>
<dbReference type="InterPro" id="IPR001478">
    <property type="entry name" value="PDZ"/>
</dbReference>
<dbReference type="SUPFAM" id="SSF50156">
    <property type="entry name" value="PDZ domain-like"/>
    <property type="match status" value="1"/>
</dbReference>
<evidence type="ECO:0000256" key="2">
    <source>
        <dbReference type="ARBA" id="ARBA00022670"/>
    </source>
</evidence>
<evidence type="ECO:0000313" key="7">
    <source>
        <dbReference type="EMBL" id="ANS76056.1"/>
    </source>
</evidence>
<evidence type="ECO:0000259" key="6">
    <source>
        <dbReference type="SMART" id="SM00228"/>
    </source>
</evidence>
<dbReference type="GO" id="GO:0006508">
    <property type="term" value="P:proteolysis"/>
    <property type="evidence" value="ECO:0007669"/>
    <property type="project" value="UniProtKB-KW"/>
</dbReference>
<dbReference type="STRING" id="1462996.AWM70_16925"/>
<dbReference type="SMART" id="SM00228">
    <property type="entry name" value="PDZ"/>
    <property type="match status" value="1"/>
</dbReference>
<feature type="chain" id="PRO_5038413002" evidence="5">
    <location>
        <begin position="29"/>
        <end position="364"/>
    </location>
</feature>
<protein>
    <submittedName>
        <fullName evidence="7">Trypsin</fullName>
    </submittedName>
</protein>
<organism evidence="7 8">
    <name type="scientific">Paenibacillus yonginensis</name>
    <dbReference type="NCBI Taxonomy" id="1462996"/>
    <lineage>
        <taxon>Bacteria</taxon>
        <taxon>Bacillati</taxon>
        <taxon>Bacillota</taxon>
        <taxon>Bacilli</taxon>
        <taxon>Bacillales</taxon>
        <taxon>Paenibacillaceae</taxon>
        <taxon>Paenibacillus</taxon>
    </lineage>
</organism>
<dbReference type="PANTHER" id="PTHR43343">
    <property type="entry name" value="PEPTIDASE S12"/>
    <property type="match status" value="1"/>
</dbReference>